<name>A0A9J6G2T9_HAELO</name>
<protein>
    <submittedName>
        <fullName evidence="2">Uncharacterized protein</fullName>
    </submittedName>
</protein>
<evidence type="ECO:0000313" key="2">
    <source>
        <dbReference type="EMBL" id="KAH9369621.1"/>
    </source>
</evidence>
<reference evidence="2 3" key="1">
    <citation type="journal article" date="2020" name="Cell">
        <title>Large-Scale Comparative Analyses of Tick Genomes Elucidate Their Genetic Diversity and Vector Capacities.</title>
        <authorList>
            <consortium name="Tick Genome and Microbiome Consortium (TIGMIC)"/>
            <person name="Jia N."/>
            <person name="Wang J."/>
            <person name="Shi W."/>
            <person name="Du L."/>
            <person name="Sun Y."/>
            <person name="Zhan W."/>
            <person name="Jiang J.F."/>
            <person name="Wang Q."/>
            <person name="Zhang B."/>
            <person name="Ji P."/>
            <person name="Bell-Sakyi L."/>
            <person name="Cui X.M."/>
            <person name="Yuan T.T."/>
            <person name="Jiang B.G."/>
            <person name="Yang W.F."/>
            <person name="Lam T.T."/>
            <person name="Chang Q.C."/>
            <person name="Ding S.J."/>
            <person name="Wang X.J."/>
            <person name="Zhu J.G."/>
            <person name="Ruan X.D."/>
            <person name="Zhao L."/>
            <person name="Wei J.T."/>
            <person name="Ye R.Z."/>
            <person name="Que T.C."/>
            <person name="Du C.H."/>
            <person name="Zhou Y.H."/>
            <person name="Cheng J.X."/>
            <person name="Dai P.F."/>
            <person name="Guo W.B."/>
            <person name="Han X.H."/>
            <person name="Huang E.J."/>
            <person name="Li L.F."/>
            <person name="Wei W."/>
            <person name="Gao Y.C."/>
            <person name="Liu J.Z."/>
            <person name="Shao H.Z."/>
            <person name="Wang X."/>
            <person name="Wang C.C."/>
            <person name="Yang T.C."/>
            <person name="Huo Q.B."/>
            <person name="Li W."/>
            <person name="Chen H.Y."/>
            <person name="Chen S.E."/>
            <person name="Zhou L.G."/>
            <person name="Ni X.B."/>
            <person name="Tian J.H."/>
            <person name="Sheng Y."/>
            <person name="Liu T."/>
            <person name="Pan Y.S."/>
            <person name="Xia L.Y."/>
            <person name="Li J."/>
            <person name="Zhao F."/>
            <person name="Cao W.C."/>
        </authorList>
    </citation>
    <scope>NUCLEOTIDE SEQUENCE [LARGE SCALE GENOMIC DNA]</scope>
    <source>
        <strain evidence="2">HaeL-2018</strain>
    </source>
</reference>
<proteinExistence type="predicted"/>
<dbReference type="Proteomes" id="UP000821853">
    <property type="component" value="Chromosome 3"/>
</dbReference>
<dbReference type="VEuPathDB" id="VectorBase:HLOH_059996"/>
<sequence length="295" mass="32509">MDNCSANQTTCGLDNIELKFLPPNTTARLQPLDHSTKSFKVGLLMSLRMGTELKVDQLGAKHMMTGAWNSVKQSVANCFRKAGFVTSEFSEACEDGDDDEQGMDDTFRELTGDEDIVAAVAGTQADSSSGEDRPDEDADTRSYSTGELAAAFCFIRRSCGDMEELGWRRRHRLPFLFTAYTVPSGADMANAGRAHEAMAGISRRSVGFRCGGLAARDKYDKAARPASLSRWRRPLAWPVSLRHAGPRHRPLDSRGRKCKGRSTKGGFRRAGRAQFLYSGNSREDAVTIKGRRRLS</sequence>
<organism evidence="2 3">
    <name type="scientific">Haemaphysalis longicornis</name>
    <name type="common">Bush tick</name>
    <dbReference type="NCBI Taxonomy" id="44386"/>
    <lineage>
        <taxon>Eukaryota</taxon>
        <taxon>Metazoa</taxon>
        <taxon>Ecdysozoa</taxon>
        <taxon>Arthropoda</taxon>
        <taxon>Chelicerata</taxon>
        <taxon>Arachnida</taxon>
        <taxon>Acari</taxon>
        <taxon>Parasitiformes</taxon>
        <taxon>Ixodida</taxon>
        <taxon>Ixodoidea</taxon>
        <taxon>Ixodidae</taxon>
        <taxon>Haemaphysalinae</taxon>
        <taxon>Haemaphysalis</taxon>
    </lineage>
</organism>
<feature type="compositionally biased region" description="Basic residues" evidence="1">
    <location>
        <begin position="256"/>
        <end position="265"/>
    </location>
</feature>
<dbReference type="AlphaFoldDB" id="A0A9J6G2T9"/>
<feature type="region of interest" description="Disordered" evidence="1">
    <location>
        <begin position="246"/>
        <end position="265"/>
    </location>
</feature>
<accession>A0A9J6G2T9</accession>
<gene>
    <name evidence="2" type="ORF">HPB48_010680</name>
</gene>
<comment type="caution">
    <text evidence="2">The sequence shown here is derived from an EMBL/GenBank/DDBJ whole genome shotgun (WGS) entry which is preliminary data.</text>
</comment>
<feature type="region of interest" description="Disordered" evidence="1">
    <location>
        <begin position="121"/>
        <end position="142"/>
    </location>
</feature>
<dbReference type="OrthoDB" id="6504929at2759"/>
<evidence type="ECO:0000256" key="1">
    <source>
        <dbReference type="SAM" id="MobiDB-lite"/>
    </source>
</evidence>
<dbReference type="EMBL" id="JABSTR010000005">
    <property type="protein sequence ID" value="KAH9369621.1"/>
    <property type="molecule type" value="Genomic_DNA"/>
</dbReference>
<keyword evidence="3" id="KW-1185">Reference proteome</keyword>
<evidence type="ECO:0000313" key="3">
    <source>
        <dbReference type="Proteomes" id="UP000821853"/>
    </source>
</evidence>